<dbReference type="AlphaFoldDB" id="A0A0B3Y017"/>
<dbReference type="Pfam" id="PF06035">
    <property type="entry name" value="Peptidase_C93"/>
    <property type="match status" value="1"/>
</dbReference>
<comment type="caution">
    <text evidence="1">The sequence shown here is derived from an EMBL/GenBank/DDBJ whole genome shotgun (WGS) entry which is preliminary data.</text>
</comment>
<organism evidence="1 2">
    <name type="scientific">Alteromonas marina</name>
    <dbReference type="NCBI Taxonomy" id="203795"/>
    <lineage>
        <taxon>Bacteria</taxon>
        <taxon>Pseudomonadati</taxon>
        <taxon>Pseudomonadota</taxon>
        <taxon>Gammaproteobacteria</taxon>
        <taxon>Alteromonadales</taxon>
        <taxon>Alteromonadaceae</taxon>
        <taxon>Alteromonas/Salinimonas group</taxon>
        <taxon>Alteromonas</taxon>
    </lineage>
</organism>
<dbReference type="PANTHER" id="PTHR39327:SF1">
    <property type="entry name" value="BLR5470 PROTEIN"/>
    <property type="match status" value="1"/>
</dbReference>
<dbReference type="PANTHER" id="PTHR39327">
    <property type="match status" value="1"/>
</dbReference>
<dbReference type="Gene3D" id="3.10.620.30">
    <property type="match status" value="1"/>
</dbReference>
<accession>A0A0B3Y017</accession>
<keyword evidence="2" id="KW-1185">Reference proteome</keyword>
<evidence type="ECO:0008006" key="3">
    <source>
        <dbReference type="Google" id="ProtNLM"/>
    </source>
</evidence>
<sequence>MTLSLFASHCLALVGLLLAGQQLRDHYVIEFPKLEQEVKNNFGADKVLHVSALEIRLHDLENKAVKEQLIGVNAFFDEHIQYATDDVVFKEKDYWATPSELFGHSRGDCEDYAIAKYVALLHLGIDSSKLRLIYVKAKIGRSRVTQAHMVLGYYDTPSSDPLVLDSLVSNVLPGSQRTDLIPVFSFNDSGIWQPGKTAQVSTSTSRLSRWRDVIERMKQEGISRRS</sequence>
<dbReference type="EMBL" id="JWLW01000066">
    <property type="protein sequence ID" value="KHT44522.1"/>
    <property type="molecule type" value="Genomic_DNA"/>
</dbReference>
<dbReference type="InterPro" id="IPR010319">
    <property type="entry name" value="Transglutaminase-like_Cys_pept"/>
</dbReference>
<gene>
    <name evidence="1" type="ORF">RJ41_16760</name>
</gene>
<proteinExistence type="predicted"/>
<evidence type="ECO:0000313" key="2">
    <source>
        <dbReference type="Proteomes" id="UP000031197"/>
    </source>
</evidence>
<protein>
    <recommendedName>
        <fullName evidence="3">Transglutaminase</fullName>
    </recommendedName>
</protein>
<dbReference type="RefSeq" id="WP_039223194.1">
    <property type="nucleotide sequence ID" value="NZ_JWLW01000066.1"/>
</dbReference>
<reference evidence="1 2" key="1">
    <citation type="submission" date="2014-12" db="EMBL/GenBank/DDBJ databases">
        <title>Genome sequencing of Alteromonas marina AD001.</title>
        <authorList>
            <person name="Adrian T.G.S."/>
            <person name="Chan K.G."/>
        </authorList>
    </citation>
    <scope>NUCLEOTIDE SEQUENCE [LARGE SCALE GENOMIC DNA]</scope>
    <source>
        <strain evidence="1 2">AD001</strain>
    </source>
</reference>
<evidence type="ECO:0000313" key="1">
    <source>
        <dbReference type="EMBL" id="KHT44522.1"/>
    </source>
</evidence>
<dbReference type="SUPFAM" id="SSF54001">
    <property type="entry name" value="Cysteine proteinases"/>
    <property type="match status" value="1"/>
</dbReference>
<dbReference type="Proteomes" id="UP000031197">
    <property type="component" value="Unassembled WGS sequence"/>
</dbReference>
<name>A0A0B3Y017_9ALTE</name>
<dbReference type="OrthoDB" id="5401788at2"/>
<dbReference type="InterPro" id="IPR038765">
    <property type="entry name" value="Papain-like_cys_pep_sf"/>
</dbReference>